<protein>
    <recommendedName>
        <fullName evidence="3">Transposase</fullName>
    </recommendedName>
</protein>
<keyword evidence="2" id="KW-1185">Reference proteome</keyword>
<evidence type="ECO:0000313" key="1">
    <source>
        <dbReference type="EMBL" id="EJN93426.1"/>
    </source>
</evidence>
<dbReference type="EMBL" id="AJTZ01000005">
    <property type="protein sequence ID" value="EJN93426.1"/>
    <property type="molecule type" value="Genomic_DNA"/>
</dbReference>
<dbReference type="Proteomes" id="UP000007815">
    <property type="component" value="Unassembled WGS sequence"/>
</dbReference>
<evidence type="ECO:0000313" key="2">
    <source>
        <dbReference type="Proteomes" id="UP000007815"/>
    </source>
</evidence>
<reference evidence="1 2" key="1">
    <citation type="submission" date="2009-12" db="EMBL/GenBank/DDBJ databases">
        <authorList>
            <person name="Lefebure T."/>
            <person name="Cornejo O.E."/>
            <person name="Pavinski Bitar P.D."/>
            <person name="Lang P."/>
            <person name="Stanhope M.J."/>
        </authorList>
    </citation>
    <scope>NUCLEOTIDE SEQUENCE [LARGE SCALE GENOMIC DNA]</scope>
    <source>
        <strain evidence="1 2">FA-1</strain>
    </source>
</reference>
<evidence type="ECO:0008006" key="3">
    <source>
        <dbReference type="Google" id="ProtNLM"/>
    </source>
</evidence>
<name>A0ABN0GSL2_STRRT</name>
<comment type="caution">
    <text evidence="1">The sequence shown here is derived from an EMBL/GenBank/DDBJ whole genome shotgun (WGS) entry which is preliminary data.</text>
</comment>
<accession>A0ABN0GSL2</accession>
<sequence length="42" mass="4829">MKTTVKFVFIIIDLSDTPKIIAADKQTKKLHQGKKYVGWHSI</sequence>
<organism evidence="1 2">
    <name type="scientific">Streptococcus ratti FA-1 = DSM 20564</name>
    <dbReference type="NCBI Taxonomy" id="699248"/>
    <lineage>
        <taxon>Bacteria</taxon>
        <taxon>Bacillati</taxon>
        <taxon>Bacillota</taxon>
        <taxon>Bacilli</taxon>
        <taxon>Lactobacillales</taxon>
        <taxon>Streptococcaceae</taxon>
        <taxon>Streptococcus</taxon>
    </lineage>
</organism>
<gene>
    <name evidence="1" type="ORF">SRA_02781</name>
</gene>
<proteinExistence type="predicted"/>